<name>A0ABQ6AU43_9BRAD</name>
<keyword evidence="3" id="KW-0285">Flavoprotein</keyword>
<dbReference type="InterPro" id="IPR023753">
    <property type="entry name" value="FAD/NAD-binding_dom"/>
</dbReference>
<evidence type="ECO:0000256" key="6">
    <source>
        <dbReference type="ARBA" id="ARBA00023027"/>
    </source>
</evidence>
<dbReference type="Proteomes" id="UP001156905">
    <property type="component" value="Unassembled WGS sequence"/>
</dbReference>
<protein>
    <recommendedName>
        <fullName evidence="2">NADH:ubiquinone reductase (non-electrogenic)</fullName>
        <ecNumber evidence="2">1.6.5.9</ecNumber>
    </recommendedName>
</protein>
<dbReference type="PRINTS" id="PR00368">
    <property type="entry name" value="FADPNR"/>
</dbReference>
<dbReference type="Gene3D" id="3.50.50.100">
    <property type="match status" value="1"/>
</dbReference>
<evidence type="ECO:0000256" key="2">
    <source>
        <dbReference type="ARBA" id="ARBA00012637"/>
    </source>
</evidence>
<dbReference type="InterPro" id="IPR045024">
    <property type="entry name" value="NDH-2"/>
</dbReference>
<gene>
    <name evidence="10" type="ORF">GCM10007857_08400</name>
</gene>
<evidence type="ECO:0000256" key="7">
    <source>
        <dbReference type="ARBA" id="ARBA00047599"/>
    </source>
</evidence>
<dbReference type="PANTHER" id="PTHR43706:SF47">
    <property type="entry name" value="EXTERNAL NADH-UBIQUINONE OXIDOREDUCTASE 1, MITOCHONDRIAL-RELATED"/>
    <property type="match status" value="1"/>
</dbReference>
<dbReference type="SUPFAM" id="SSF51905">
    <property type="entry name" value="FAD/NAD(P)-binding domain"/>
    <property type="match status" value="1"/>
</dbReference>
<organism evidence="10 11">
    <name type="scientific">Bradyrhizobium iriomotense</name>
    <dbReference type="NCBI Taxonomy" id="441950"/>
    <lineage>
        <taxon>Bacteria</taxon>
        <taxon>Pseudomonadati</taxon>
        <taxon>Pseudomonadota</taxon>
        <taxon>Alphaproteobacteria</taxon>
        <taxon>Hyphomicrobiales</taxon>
        <taxon>Nitrobacteraceae</taxon>
        <taxon>Bradyrhizobium</taxon>
    </lineage>
</organism>
<feature type="domain" description="FAD/NAD(P)-binding" evidence="9">
    <location>
        <begin position="26"/>
        <end position="347"/>
    </location>
</feature>
<feature type="compositionally biased region" description="Basic and acidic residues" evidence="8">
    <location>
        <begin position="447"/>
        <end position="457"/>
    </location>
</feature>
<comment type="similarity">
    <text evidence="1">Belongs to the NADH dehydrogenase family.</text>
</comment>
<keyword evidence="4" id="KW-0274">FAD</keyword>
<dbReference type="InterPro" id="IPR036188">
    <property type="entry name" value="FAD/NAD-bd_sf"/>
</dbReference>
<evidence type="ECO:0000313" key="11">
    <source>
        <dbReference type="Proteomes" id="UP001156905"/>
    </source>
</evidence>
<evidence type="ECO:0000256" key="8">
    <source>
        <dbReference type="SAM" id="MobiDB-lite"/>
    </source>
</evidence>
<evidence type="ECO:0000256" key="5">
    <source>
        <dbReference type="ARBA" id="ARBA00023002"/>
    </source>
</evidence>
<evidence type="ECO:0000259" key="9">
    <source>
        <dbReference type="Pfam" id="PF07992"/>
    </source>
</evidence>
<feature type="region of interest" description="Disordered" evidence="8">
    <location>
        <begin position="437"/>
        <end position="457"/>
    </location>
</feature>
<keyword evidence="11" id="KW-1185">Reference proteome</keyword>
<evidence type="ECO:0000313" key="10">
    <source>
        <dbReference type="EMBL" id="GLR84130.1"/>
    </source>
</evidence>
<evidence type="ECO:0000256" key="3">
    <source>
        <dbReference type="ARBA" id="ARBA00022630"/>
    </source>
</evidence>
<dbReference type="EC" id="1.6.5.9" evidence="2"/>
<sequence>MSVMLAETRADKATAVAEAPRRERKRVVIIGGGFAGIAAARALRRADVDVVLIDRRNHHIFQPLLYQVATAVLSPAEIAAPIRQLEVKQKNLSVLLAEVTGIDVASRTIEASSPGAGALKIAYDYLVVATGMHPSYFGHDEFAQYAPGLKNLSDAETIRAKILGAFELAATTEDEAERARQMTFVLVGAGPSGVELAASLAQMVKGTLRGNFRRIDPAQANIILLDAGKRVLPTFAESLSRRATRRLEKLGVKVLTGVKVETVDAQGVVAGGNRIPSATVLWTAGVAASPIPKMLGTKTDRAGRALVDPFLKVVEAPGVFVVGDASSVMQKNEHPVPGVAQAAIQEGHYVGRLIAKELKGRKVKRPFSYFDKGNMAVVGKNYAVLERGWLRTSGALTWLVWAFVHILALPQLQNRWRVQHQWLWSYFTGQRSSRLIPEPPSVAAPARDSREGHRPTS</sequence>
<accession>A0ABQ6AU43</accession>
<dbReference type="PANTHER" id="PTHR43706">
    <property type="entry name" value="NADH DEHYDROGENASE"/>
    <property type="match status" value="1"/>
</dbReference>
<dbReference type="EMBL" id="BSOW01000002">
    <property type="protein sequence ID" value="GLR84130.1"/>
    <property type="molecule type" value="Genomic_DNA"/>
</dbReference>
<proteinExistence type="inferred from homology"/>
<comment type="catalytic activity">
    <reaction evidence="7">
        <text>a quinone + NADH + H(+) = a quinol + NAD(+)</text>
        <dbReference type="Rhea" id="RHEA:46160"/>
        <dbReference type="ChEBI" id="CHEBI:15378"/>
        <dbReference type="ChEBI" id="CHEBI:24646"/>
        <dbReference type="ChEBI" id="CHEBI:57540"/>
        <dbReference type="ChEBI" id="CHEBI:57945"/>
        <dbReference type="ChEBI" id="CHEBI:132124"/>
        <dbReference type="EC" id="1.6.5.9"/>
    </reaction>
</comment>
<dbReference type="PRINTS" id="PR00469">
    <property type="entry name" value="PNDRDTASEII"/>
</dbReference>
<comment type="caution">
    <text evidence="10">The sequence shown here is derived from an EMBL/GenBank/DDBJ whole genome shotgun (WGS) entry which is preliminary data.</text>
</comment>
<keyword evidence="5" id="KW-0560">Oxidoreductase</keyword>
<dbReference type="RefSeq" id="WP_284261423.1">
    <property type="nucleotide sequence ID" value="NZ_BSOW01000002.1"/>
</dbReference>
<evidence type="ECO:0000256" key="4">
    <source>
        <dbReference type="ARBA" id="ARBA00022827"/>
    </source>
</evidence>
<reference evidence="11" key="1">
    <citation type="journal article" date="2019" name="Int. J. Syst. Evol. Microbiol.">
        <title>The Global Catalogue of Microorganisms (GCM) 10K type strain sequencing project: providing services to taxonomists for standard genome sequencing and annotation.</title>
        <authorList>
            <consortium name="The Broad Institute Genomics Platform"/>
            <consortium name="The Broad Institute Genome Sequencing Center for Infectious Disease"/>
            <person name="Wu L."/>
            <person name="Ma J."/>
        </authorList>
    </citation>
    <scope>NUCLEOTIDE SEQUENCE [LARGE SCALE GENOMIC DNA]</scope>
    <source>
        <strain evidence="11">NBRC 102520</strain>
    </source>
</reference>
<keyword evidence="6" id="KW-0520">NAD</keyword>
<dbReference type="Pfam" id="PF07992">
    <property type="entry name" value="Pyr_redox_2"/>
    <property type="match status" value="1"/>
</dbReference>
<evidence type="ECO:0000256" key="1">
    <source>
        <dbReference type="ARBA" id="ARBA00005272"/>
    </source>
</evidence>